<dbReference type="RefSeq" id="WP_343905218.1">
    <property type="nucleotide sequence ID" value="NZ_BAAAJE010000001.1"/>
</dbReference>
<proteinExistence type="predicted"/>
<accession>A0ABN1U8E4</accession>
<dbReference type="EMBL" id="BAAAJE010000001">
    <property type="protein sequence ID" value="GAA1127763.1"/>
    <property type="molecule type" value="Genomic_DNA"/>
</dbReference>
<feature type="region of interest" description="Disordered" evidence="1">
    <location>
        <begin position="45"/>
        <end position="115"/>
    </location>
</feature>
<keyword evidence="2" id="KW-1133">Transmembrane helix</keyword>
<feature type="compositionally biased region" description="Basic and acidic residues" evidence="1">
    <location>
        <begin position="91"/>
        <end position="106"/>
    </location>
</feature>
<keyword evidence="4" id="KW-1185">Reference proteome</keyword>
<feature type="compositionally biased region" description="Gly residues" evidence="1">
    <location>
        <begin position="45"/>
        <end position="58"/>
    </location>
</feature>
<reference evidence="3 4" key="1">
    <citation type="journal article" date="2019" name="Int. J. Syst. Evol. Microbiol.">
        <title>The Global Catalogue of Microorganisms (GCM) 10K type strain sequencing project: providing services to taxonomists for standard genome sequencing and annotation.</title>
        <authorList>
            <consortium name="The Broad Institute Genomics Platform"/>
            <consortium name="The Broad Institute Genome Sequencing Center for Infectious Disease"/>
            <person name="Wu L."/>
            <person name="Ma J."/>
        </authorList>
    </citation>
    <scope>NUCLEOTIDE SEQUENCE [LARGE SCALE GENOMIC DNA]</scope>
    <source>
        <strain evidence="3 4">JCM 11813</strain>
    </source>
</reference>
<organism evidence="3 4">
    <name type="scientific">Nocardioides aquiterrae</name>
    <dbReference type="NCBI Taxonomy" id="203799"/>
    <lineage>
        <taxon>Bacteria</taxon>
        <taxon>Bacillati</taxon>
        <taxon>Actinomycetota</taxon>
        <taxon>Actinomycetes</taxon>
        <taxon>Propionibacteriales</taxon>
        <taxon>Nocardioidaceae</taxon>
        <taxon>Nocardioides</taxon>
    </lineage>
</organism>
<keyword evidence="2" id="KW-0812">Transmembrane</keyword>
<sequence length="192" mass="19773">MSEQLPEGPGEHPIIAGVGALVGVAIAVGLILGLVVLAGTRVLGLDGGSGEGSSGGGRSMYLPRPEKTPTETSPQITLAPGDESSPTADSRPSDKPTESASPRKEISLSASTTQAAPMEQFNLTGVYPGGEGAILTVQRFQDGSWQDFPATGSVSGEVFQIPVQTSQPGVNRFRVIDSDSELQSNEIRVTIG</sequence>
<evidence type="ECO:0008006" key="5">
    <source>
        <dbReference type="Google" id="ProtNLM"/>
    </source>
</evidence>
<comment type="caution">
    <text evidence="3">The sequence shown here is derived from an EMBL/GenBank/DDBJ whole genome shotgun (WGS) entry which is preliminary data.</text>
</comment>
<dbReference type="Proteomes" id="UP001499979">
    <property type="component" value="Unassembled WGS sequence"/>
</dbReference>
<evidence type="ECO:0000256" key="1">
    <source>
        <dbReference type="SAM" id="MobiDB-lite"/>
    </source>
</evidence>
<evidence type="ECO:0000256" key="2">
    <source>
        <dbReference type="SAM" id="Phobius"/>
    </source>
</evidence>
<protein>
    <recommendedName>
        <fullName evidence="5">Bacterial spore germination immunoglobulin-like domain-containing protein</fullName>
    </recommendedName>
</protein>
<evidence type="ECO:0000313" key="3">
    <source>
        <dbReference type="EMBL" id="GAA1127763.1"/>
    </source>
</evidence>
<gene>
    <name evidence="3" type="ORF">GCM10009606_04260</name>
</gene>
<evidence type="ECO:0000313" key="4">
    <source>
        <dbReference type="Proteomes" id="UP001499979"/>
    </source>
</evidence>
<feature type="transmembrane region" description="Helical" evidence="2">
    <location>
        <begin position="14"/>
        <end position="37"/>
    </location>
</feature>
<keyword evidence="2" id="KW-0472">Membrane</keyword>
<name>A0ABN1U8E4_9ACTN</name>